<feature type="region of interest" description="Disordered" evidence="2">
    <location>
        <begin position="785"/>
        <end position="811"/>
    </location>
</feature>
<feature type="compositionally biased region" description="Polar residues" evidence="2">
    <location>
        <begin position="604"/>
        <end position="619"/>
    </location>
</feature>
<feature type="compositionally biased region" description="Polar residues" evidence="2">
    <location>
        <begin position="256"/>
        <end position="268"/>
    </location>
</feature>
<feature type="compositionally biased region" description="Basic and acidic residues" evidence="2">
    <location>
        <begin position="201"/>
        <end position="217"/>
    </location>
</feature>
<feature type="compositionally biased region" description="Acidic residues" evidence="2">
    <location>
        <begin position="876"/>
        <end position="885"/>
    </location>
</feature>
<feature type="compositionally biased region" description="Polar residues" evidence="2">
    <location>
        <begin position="626"/>
        <end position="635"/>
    </location>
</feature>
<evidence type="ECO:0000313" key="4">
    <source>
        <dbReference type="Proteomes" id="UP000245910"/>
    </source>
</evidence>
<feature type="region of interest" description="Disordered" evidence="2">
    <location>
        <begin position="827"/>
        <end position="893"/>
    </location>
</feature>
<dbReference type="Pfam" id="PF10336">
    <property type="entry name" value="DUF2420"/>
    <property type="match status" value="1"/>
</dbReference>
<sequence>MSHTSLNCIYIQAWSLTLAPLENSGFLSFRSASLVASRTIFLHFSNFRPLSRPACLSESVLRHPSTRQKNMTEIEMDLDMAKSGLDGRNEDEMIDFDTEMADSNQDFEKLDVNLEGADREMEEDEDVVDHHAYETNGMIGEDVEFDLHDVDDTAHSPEPVDYEVSEAPELQKQEPAVIAQSSNEEEQEYDSNPVDSNETTTQKDDIPDDRASTHEIDYEFEEDAELDKPQQDVTTETTNQPANPEEEQTIDPATSYKIQESGDNTPVSEQDVVEQVPEERHAPSSHDDHDKSLDPQETPAEHDGAALENVEAEDLAVDDHAQLDTSNSNQEFYEEHTLSREEVVVPGTGHDLETIDEVKAAEGDGYEVGENEHNEDQLVDTEHAELSASDEDLNGKSNDDFPAITVQYKGDEFPMFSTTTNSFFADTSVLDQPLVELLAGLRTELENEITADDDLVLQVDELGLELSEATQGELMTDVTFRQVLEIFDVLVKNQDPDSSRTMYTYLFTKPNAEKRLESLIESATAGKGLDEVIHLFETPMTVDTSMLETAATIDGVHEELDEFDSPVDENAGDGQNGNGHHDEADEPEVDDEYPVNEHANVEVTTLDVQEVTSHEVTSQDNKEVATETQVATPASASTNAEALLEVAEEPNAAIESEDHEQNGKATSPSTSFICCYYPDFCLCKPCVSGYVEKHNREEREYRQSLKANDGLVHEQPDRLTLILFPYKHAHSISDFSTTFSFNDTDEFYPAHAESDVDPFANFELDDDAEVNDNVVVEATEEIGGIEETEETEENGFGKPEVTSAQTNGTSTTTTLQEEEEAAFFNIDLGEVSTEAEATKVNTGENDLDEIDWRDEPEADDQEPTTPSAAGKRSRGDDDEHDAEVEQDAKRRRP</sequence>
<organism evidence="3 4">
    <name type="scientific">Fusarium venenatum</name>
    <dbReference type="NCBI Taxonomy" id="56646"/>
    <lineage>
        <taxon>Eukaryota</taxon>
        <taxon>Fungi</taxon>
        <taxon>Dikarya</taxon>
        <taxon>Ascomycota</taxon>
        <taxon>Pezizomycotina</taxon>
        <taxon>Sordariomycetes</taxon>
        <taxon>Hypocreomycetidae</taxon>
        <taxon>Hypocreales</taxon>
        <taxon>Nectriaceae</taxon>
        <taxon>Fusarium</taxon>
    </lineage>
</organism>
<protein>
    <submittedName>
        <fullName evidence="3">Uncharacterized protein</fullName>
    </submittedName>
</protein>
<feature type="region of interest" description="Disordered" evidence="2">
    <location>
        <begin position="165"/>
        <end position="302"/>
    </location>
</feature>
<dbReference type="EMBL" id="LN649231">
    <property type="protein sequence ID" value="CEI68715.1"/>
    <property type="molecule type" value="Genomic_DNA"/>
</dbReference>
<feature type="compositionally biased region" description="Acidic residues" evidence="2">
    <location>
        <begin position="845"/>
        <end position="862"/>
    </location>
</feature>
<feature type="region of interest" description="Disordered" evidence="2">
    <location>
        <begin position="329"/>
        <end position="351"/>
    </location>
</feature>
<keyword evidence="1" id="KW-0175">Coiled coil</keyword>
<feature type="coiled-coil region" evidence="1">
    <location>
        <begin position="100"/>
        <end position="127"/>
    </location>
</feature>
<name>A0A2L2U2M5_9HYPO</name>
<evidence type="ECO:0000256" key="1">
    <source>
        <dbReference type="SAM" id="Coils"/>
    </source>
</evidence>
<feature type="compositionally biased region" description="Polar residues" evidence="2">
    <location>
        <begin position="231"/>
        <end position="242"/>
    </location>
</feature>
<dbReference type="STRING" id="56646.A0A2L2U2M5"/>
<feature type="region of interest" description="Disordered" evidence="2">
    <location>
        <begin position="564"/>
        <end position="588"/>
    </location>
</feature>
<dbReference type="AlphaFoldDB" id="A0A2L2U2M5"/>
<accession>A0A2L2U2M5</accession>
<reference evidence="4" key="1">
    <citation type="submission" date="2014-10" db="EMBL/GenBank/DDBJ databases">
        <authorList>
            <person name="King R."/>
        </authorList>
    </citation>
    <scope>NUCLEOTIDE SEQUENCE [LARGE SCALE GENOMIC DNA]</scope>
    <source>
        <strain evidence="4">A3/5</strain>
    </source>
</reference>
<feature type="compositionally biased region" description="Basic and acidic residues" evidence="2">
    <location>
        <begin position="277"/>
        <end position="302"/>
    </location>
</feature>
<keyword evidence="4" id="KW-1185">Reference proteome</keyword>
<evidence type="ECO:0000313" key="3">
    <source>
        <dbReference type="EMBL" id="CEI68715.1"/>
    </source>
</evidence>
<evidence type="ECO:0000256" key="2">
    <source>
        <dbReference type="SAM" id="MobiDB-lite"/>
    </source>
</evidence>
<feature type="region of interest" description="Disordered" evidence="2">
    <location>
        <begin position="604"/>
        <end position="635"/>
    </location>
</feature>
<feature type="compositionally biased region" description="Low complexity" evidence="2">
    <location>
        <begin position="802"/>
        <end position="811"/>
    </location>
</feature>
<dbReference type="InterPro" id="IPR018822">
    <property type="entry name" value="UPF0646"/>
</dbReference>
<feature type="compositionally biased region" description="Basic and acidic residues" evidence="2">
    <location>
        <begin position="333"/>
        <end position="343"/>
    </location>
</feature>
<proteinExistence type="predicted"/>
<dbReference type="Proteomes" id="UP000245910">
    <property type="component" value="Chromosome III"/>
</dbReference>